<name>A0A5A8DP82_CAFRO</name>
<evidence type="ECO:0000256" key="7">
    <source>
        <dbReference type="SAM" id="Phobius"/>
    </source>
</evidence>
<evidence type="ECO:0000313" key="13">
    <source>
        <dbReference type="Proteomes" id="UP000323011"/>
    </source>
</evidence>
<accession>A0A5A8DP82</accession>
<dbReference type="OrthoDB" id="10009287at2759"/>
<dbReference type="OMA" id="KHHTRID"/>
<evidence type="ECO:0000256" key="3">
    <source>
        <dbReference type="ARBA" id="ARBA00022692"/>
    </source>
</evidence>
<evidence type="ECO:0000313" key="14">
    <source>
        <dbReference type="Proteomes" id="UP000324907"/>
    </source>
</evidence>
<feature type="transmembrane region" description="Helical" evidence="7">
    <location>
        <begin position="93"/>
        <end position="116"/>
    </location>
</feature>
<evidence type="ECO:0000313" key="8">
    <source>
        <dbReference type="EMBL" id="KAA0150708.1"/>
    </source>
</evidence>
<comment type="subcellular location">
    <subcellularLocation>
        <location evidence="1 6">Membrane</location>
        <topology evidence="1 6">Multi-pass membrane protein</topology>
    </subcellularLocation>
</comment>
<comment type="similarity">
    <text evidence="2 6">Belongs to the DP1 family.</text>
</comment>
<comment type="caution">
    <text evidence="9">The sequence shown here is derived from an EMBL/GenBank/DDBJ whole genome shotgun (WGS) entry which is preliminary data.</text>
</comment>
<keyword evidence="3 7" id="KW-0812">Transmembrane</keyword>
<dbReference type="EMBL" id="VLTO01000014">
    <property type="protein sequence ID" value="KAA0175406.1"/>
    <property type="molecule type" value="Genomic_DNA"/>
</dbReference>
<keyword evidence="13" id="KW-1185">Reference proteome</keyword>
<dbReference type="PANTHER" id="PTHR12300">
    <property type="entry name" value="HVA22-LIKE PROTEINS"/>
    <property type="match status" value="1"/>
</dbReference>
<dbReference type="PANTHER" id="PTHR12300:SF161">
    <property type="entry name" value="RECEPTOR EXPRESSION-ENHANCING PROTEIN"/>
    <property type="match status" value="1"/>
</dbReference>
<evidence type="ECO:0008006" key="16">
    <source>
        <dbReference type="Google" id="ProtNLM"/>
    </source>
</evidence>
<dbReference type="EMBL" id="VLTM01000006">
    <property type="protein sequence ID" value="KAA0167172.1"/>
    <property type="molecule type" value="Genomic_DNA"/>
</dbReference>
<dbReference type="Proteomes" id="UP000325113">
    <property type="component" value="Unassembled WGS sequence"/>
</dbReference>
<feature type="transmembrane region" description="Helical" evidence="7">
    <location>
        <begin position="49"/>
        <end position="73"/>
    </location>
</feature>
<evidence type="ECO:0000313" key="12">
    <source>
        <dbReference type="Proteomes" id="UP000322899"/>
    </source>
</evidence>
<dbReference type="InterPro" id="IPR004345">
    <property type="entry name" value="TB2_DP1_HVA22"/>
</dbReference>
<dbReference type="Pfam" id="PF03134">
    <property type="entry name" value="TB2_DP1_HVA22"/>
    <property type="match status" value="1"/>
</dbReference>
<dbReference type="EMBL" id="VLTN01000032">
    <property type="protein sequence ID" value="KAA0150708.1"/>
    <property type="molecule type" value="Genomic_DNA"/>
</dbReference>
<evidence type="ECO:0000313" key="10">
    <source>
        <dbReference type="EMBL" id="KAA0168831.1"/>
    </source>
</evidence>
<evidence type="ECO:0000256" key="6">
    <source>
        <dbReference type="RuleBase" id="RU362006"/>
    </source>
</evidence>
<gene>
    <name evidence="11" type="ORF">FNF27_03106</name>
    <name evidence="10" type="ORF">FNF28_02378</name>
    <name evidence="8" type="ORF">FNF29_05045</name>
    <name evidence="9" type="ORF">FNF31_01058</name>
</gene>
<keyword evidence="4 7" id="KW-1133">Transmembrane helix</keyword>
<dbReference type="Proteomes" id="UP000323011">
    <property type="component" value="Unassembled WGS sequence"/>
</dbReference>
<evidence type="ECO:0000256" key="1">
    <source>
        <dbReference type="ARBA" id="ARBA00004141"/>
    </source>
</evidence>
<evidence type="ECO:0000256" key="2">
    <source>
        <dbReference type="ARBA" id="ARBA00008573"/>
    </source>
</evidence>
<dbReference type="GO" id="GO:0016020">
    <property type="term" value="C:membrane"/>
    <property type="evidence" value="ECO:0007669"/>
    <property type="project" value="UniProtKB-SubCell"/>
</dbReference>
<evidence type="ECO:0000313" key="11">
    <source>
        <dbReference type="EMBL" id="KAA0175406.1"/>
    </source>
</evidence>
<dbReference type="Proteomes" id="UP000322899">
    <property type="component" value="Unassembled WGS sequence"/>
</dbReference>
<evidence type="ECO:0000256" key="5">
    <source>
        <dbReference type="ARBA" id="ARBA00023136"/>
    </source>
</evidence>
<dbReference type="AlphaFoldDB" id="A0A5A8DP82"/>
<organism evidence="9 15">
    <name type="scientific">Cafeteria roenbergensis</name>
    <name type="common">Marine flagellate</name>
    <dbReference type="NCBI Taxonomy" id="33653"/>
    <lineage>
        <taxon>Eukaryota</taxon>
        <taxon>Sar</taxon>
        <taxon>Stramenopiles</taxon>
        <taxon>Bigyra</taxon>
        <taxon>Opalozoa</taxon>
        <taxon>Bicosoecida</taxon>
        <taxon>Cafeteriaceae</taxon>
        <taxon>Cafeteria</taxon>
    </lineage>
</organism>
<evidence type="ECO:0000313" key="15">
    <source>
        <dbReference type="Proteomes" id="UP000325113"/>
    </source>
</evidence>
<reference evidence="12 13" key="1">
    <citation type="submission" date="2019-07" db="EMBL/GenBank/DDBJ databases">
        <title>Genomes of Cafeteria roenbergensis.</title>
        <authorList>
            <person name="Fischer M.G."/>
            <person name="Hackl T."/>
            <person name="Roman M."/>
        </authorList>
    </citation>
    <scope>NUCLEOTIDE SEQUENCE [LARGE SCALE GENOMIC DNA]</scope>
    <source>
        <strain evidence="8 13">BVI</strain>
        <strain evidence="9 15">Cflag</strain>
        <strain evidence="11 12">E4-10P</strain>
        <strain evidence="10 14">RCC970-E3</strain>
    </source>
</reference>
<dbReference type="Proteomes" id="UP000324907">
    <property type="component" value="Unassembled WGS sequence"/>
</dbReference>
<keyword evidence="5 7" id="KW-0472">Membrane</keyword>
<sequence length="205" mass="22842">MDSALDIAAKGKELIKALDEKLVAKKITVIEKLHESTGVNRSIILMSGILALLSFIFFGFGANFLTNAIGFTWPAYRTFKAIESDDLKDDAFWLKYWVCFGVLTIADGALSFVLWWMPFYYLVKAGVVLYLMLDATRGAEVAYDFLVKPLLLKYQDFIDDSVVKATEAFTRAAGPEVEPELAPAADEWQAVEEMDNAVGDMAKED</sequence>
<protein>
    <recommendedName>
        <fullName evidence="16">Receptor expression-enhancing protein</fullName>
    </recommendedName>
</protein>
<evidence type="ECO:0000256" key="4">
    <source>
        <dbReference type="ARBA" id="ARBA00022989"/>
    </source>
</evidence>
<proteinExistence type="inferred from homology"/>
<dbReference type="EMBL" id="VLTL01000026">
    <property type="protein sequence ID" value="KAA0168831.1"/>
    <property type="molecule type" value="Genomic_DNA"/>
</dbReference>
<evidence type="ECO:0000313" key="9">
    <source>
        <dbReference type="EMBL" id="KAA0167172.1"/>
    </source>
</evidence>